<evidence type="ECO:0000313" key="3">
    <source>
        <dbReference type="EMBL" id="CAE7827534.1"/>
    </source>
</evidence>
<feature type="region of interest" description="Disordered" evidence="1">
    <location>
        <begin position="1136"/>
        <end position="1161"/>
    </location>
</feature>
<keyword evidence="4" id="KW-1185">Reference proteome</keyword>
<accession>A0A812ZIG3</accession>
<gene>
    <name evidence="3" type="primary">flp</name>
    <name evidence="3" type="ORF">SNEC2469_LOCUS24710</name>
</gene>
<feature type="region of interest" description="Disordered" evidence="1">
    <location>
        <begin position="1214"/>
        <end position="1234"/>
    </location>
</feature>
<dbReference type="InterPro" id="IPR050491">
    <property type="entry name" value="AmpC-like"/>
</dbReference>
<evidence type="ECO:0000259" key="2">
    <source>
        <dbReference type="Pfam" id="PF00144"/>
    </source>
</evidence>
<dbReference type="InterPro" id="IPR001466">
    <property type="entry name" value="Beta-lactam-related"/>
</dbReference>
<comment type="caution">
    <text evidence="3">The sequence shown here is derived from an EMBL/GenBank/DDBJ whole genome shotgun (WGS) entry which is preliminary data.</text>
</comment>
<feature type="region of interest" description="Disordered" evidence="1">
    <location>
        <begin position="1"/>
        <end position="30"/>
    </location>
</feature>
<name>A0A812ZIG3_9DINO</name>
<dbReference type="PANTHER" id="PTHR46825:SF9">
    <property type="entry name" value="BETA-LACTAMASE-RELATED DOMAIN-CONTAINING PROTEIN"/>
    <property type="match status" value="1"/>
</dbReference>
<dbReference type="Gene3D" id="3.40.710.10">
    <property type="entry name" value="DD-peptidase/beta-lactamase superfamily"/>
    <property type="match status" value="1"/>
</dbReference>
<dbReference type="OrthoDB" id="428260at2759"/>
<organism evidence="3 4">
    <name type="scientific">Symbiodinium necroappetens</name>
    <dbReference type="NCBI Taxonomy" id="1628268"/>
    <lineage>
        <taxon>Eukaryota</taxon>
        <taxon>Sar</taxon>
        <taxon>Alveolata</taxon>
        <taxon>Dinophyceae</taxon>
        <taxon>Suessiales</taxon>
        <taxon>Symbiodiniaceae</taxon>
        <taxon>Symbiodinium</taxon>
    </lineage>
</organism>
<dbReference type="SUPFAM" id="SSF56601">
    <property type="entry name" value="beta-lactamase/transpeptidase-like"/>
    <property type="match status" value="1"/>
</dbReference>
<reference evidence="3" key="1">
    <citation type="submission" date="2021-02" db="EMBL/GenBank/DDBJ databases">
        <authorList>
            <person name="Dougan E. K."/>
            <person name="Rhodes N."/>
            <person name="Thang M."/>
            <person name="Chan C."/>
        </authorList>
    </citation>
    <scope>NUCLEOTIDE SEQUENCE</scope>
</reference>
<dbReference type="Pfam" id="PF00144">
    <property type="entry name" value="Beta-lactamase"/>
    <property type="match status" value="1"/>
</dbReference>
<dbReference type="PANTHER" id="PTHR46825">
    <property type="entry name" value="D-ALANYL-D-ALANINE-CARBOXYPEPTIDASE/ENDOPEPTIDASE AMPH"/>
    <property type="match status" value="1"/>
</dbReference>
<dbReference type="InterPro" id="IPR012338">
    <property type="entry name" value="Beta-lactam/transpept-like"/>
</dbReference>
<dbReference type="EMBL" id="CAJNJA010047919">
    <property type="protein sequence ID" value="CAE7827534.1"/>
    <property type="molecule type" value="Genomic_DNA"/>
</dbReference>
<evidence type="ECO:0000256" key="1">
    <source>
        <dbReference type="SAM" id="MobiDB-lite"/>
    </source>
</evidence>
<dbReference type="Proteomes" id="UP000601435">
    <property type="component" value="Unassembled WGS sequence"/>
</dbReference>
<proteinExistence type="predicted"/>
<dbReference type="AlphaFoldDB" id="A0A812ZIG3"/>
<feature type="domain" description="Beta-lactamase-related" evidence="2">
    <location>
        <begin position="236"/>
        <end position="548"/>
    </location>
</feature>
<protein>
    <submittedName>
        <fullName evidence="3">Flp protein</fullName>
    </submittedName>
</protein>
<feature type="compositionally biased region" description="Low complexity" evidence="1">
    <location>
        <begin position="1086"/>
        <end position="1104"/>
    </location>
</feature>
<sequence>MVEKERPGNPSAKKKQGDKNSRQRFRQGASKRDTFPWINSQIITVSESGNLMELATTIEAYVSQMNLVNISTAFHRIARLWTTNEDQEAAMTVKGVVQALIHQANTVLARASASGTKPSAQALANITWAMVTLNAMDENLLQVLHEARKGSEPRRVASRKEFLIQLLPPGAMALGSWAPFLVLALAAAQPQLEDRLRAAMAKVADQMRDKYDMGLAAAFHSPNLSFSVASGYTDAGLGLGQKKRPAVPEDLYVWGSTTKMITASAVLQLVEQGLVKLTDPISLHIDPILLQLNGTHLEDHFGSPIRDVEIQHLLHMTSGIQDYDGEAFSAAQFANRSKAFGPVEILTRFVSPTLQFSPGERQSYCSTNYILLGFVLATHHHRTGTAWSWQDYDQASVVPAALQKDFTQSLFVKKGPCSQHTPVHGFMGFYPSAQLPKQDVWNVSCLGGWTAGDYVGSVADIARFTYDLYNTKDPKIVTAQSQAHLTNFTAPGMSSFKFYGMGTFNLAWSIGDADAYGHVGDTYGYQSQTTYIPGFDFVVSVATNVETAKQAQPGDFTCHAYHELKAVLTGTAAPRCTFIVPQRFIGKCVCLGESAIATPAQGQVRNFKPFELSTILWSYAKLSTLNPDACSCARPLFEAAASCVPGLLEEFTLRCLVTIVWSYATFRQKEEALFQSIGDHLISQVHTANCGELANTAWAYGLLQIQHERLFQELARRATVRLQDFKQQEVAGIMWGFAANNFFQAAFFNNASLAAQRLVLTPQQLTNILWALTRRKCRQSSLQSAVMALLPAATRQLDRFSMPEIAICSLAAAKVAKNMEGSGKGGGPKISNAVDFCTAAMQQALSRLSELSNQLLVNLAAAFLLVGAPGAVVVLAAVGREALDRMQMLENTVLLHLIRVFSIDLAKLQPPALLEGACQGMFRALFAEAARRMDSLKPREMQSLSLLCAQPLGLTDAGDMSAGDLRSCCFALATTGNGAHQPLSLLDELVEDDHEVFWDPDPVEVPKQTPSAASNAPAAAAFPTGVAVGVFAPPAGPMGAWPAGHEPPRPEMGAAFPGWFAPGQQPGMVRPFPCGYPSQDAPSGSPAPQTQGAPLAPGQAGQQASRPSGDLQAAETATRGENKVMYSVKNTFLHIDEPEEQEEDPQLGASGPWASEEGLGEPLPFLPKDIELTELQAFRADYMKFRAGQATGARGEIQDVPEVPLASESTIGALDLQQSGQYPVPFAGQPMPEG</sequence>
<feature type="region of interest" description="Disordered" evidence="1">
    <location>
        <begin position="1061"/>
        <end position="1122"/>
    </location>
</feature>
<evidence type="ECO:0000313" key="4">
    <source>
        <dbReference type="Proteomes" id="UP000601435"/>
    </source>
</evidence>